<comment type="caution">
    <text evidence="3">The sequence shown here is derived from an EMBL/GenBank/DDBJ whole genome shotgun (WGS) entry which is preliminary data.</text>
</comment>
<evidence type="ECO:0000313" key="4">
    <source>
        <dbReference type="Proteomes" id="UP000315983"/>
    </source>
</evidence>
<dbReference type="PANTHER" id="PTHR43777:SF1">
    <property type="entry name" value="MOLYBDENUM COFACTOR CYTIDYLYLTRANSFERASE"/>
    <property type="match status" value="1"/>
</dbReference>
<accession>A0A542XQA1</accession>
<dbReference type="Proteomes" id="UP000315983">
    <property type="component" value="Unassembled WGS sequence"/>
</dbReference>
<evidence type="ECO:0000313" key="2">
    <source>
        <dbReference type="EMBL" id="GIM87323.1"/>
    </source>
</evidence>
<protein>
    <submittedName>
        <fullName evidence="3">Molybdenum cofactor cytidylyltransferase/nicotine blue oxidoreductase</fullName>
    </submittedName>
</protein>
<keyword evidence="5" id="KW-1185">Reference proteome</keyword>
<evidence type="ECO:0000313" key="5">
    <source>
        <dbReference type="Proteomes" id="UP000677457"/>
    </source>
</evidence>
<reference evidence="3 4" key="1">
    <citation type="submission" date="2019-06" db="EMBL/GenBank/DDBJ databases">
        <title>Sequencing the genomes of 1000 actinobacteria strains.</title>
        <authorList>
            <person name="Klenk H.-P."/>
        </authorList>
    </citation>
    <scope>NUCLEOTIDE SEQUENCE [LARGE SCALE GENOMIC DNA]</scope>
    <source>
        <strain evidence="3 4">DSM 44819</strain>
    </source>
</reference>
<reference evidence="2 5" key="2">
    <citation type="submission" date="2021-03" db="EMBL/GenBank/DDBJ databases">
        <title>Whole genome shotgun sequence of Salinispora arenicola NBRC 105043.</title>
        <authorList>
            <person name="Komaki H."/>
            <person name="Tamura T."/>
        </authorList>
    </citation>
    <scope>NUCLEOTIDE SEQUENCE [LARGE SCALE GENOMIC DNA]</scope>
    <source>
        <strain evidence="2 5">NBRC 105043</strain>
    </source>
</reference>
<dbReference type="AlphaFoldDB" id="A0A542XQA1"/>
<dbReference type="SUPFAM" id="SSF53448">
    <property type="entry name" value="Nucleotide-diphospho-sugar transferases"/>
    <property type="match status" value="1"/>
</dbReference>
<dbReference type="GO" id="GO:0016779">
    <property type="term" value="F:nucleotidyltransferase activity"/>
    <property type="evidence" value="ECO:0007669"/>
    <property type="project" value="UniProtKB-KW"/>
</dbReference>
<keyword evidence="3" id="KW-0548">Nucleotidyltransferase</keyword>
<dbReference type="PANTHER" id="PTHR43777">
    <property type="entry name" value="MOLYBDENUM COFACTOR CYTIDYLYLTRANSFERASE"/>
    <property type="match status" value="1"/>
</dbReference>
<organism evidence="3 4">
    <name type="scientific">Salinispora arenicola</name>
    <dbReference type="NCBI Taxonomy" id="168697"/>
    <lineage>
        <taxon>Bacteria</taxon>
        <taxon>Bacillati</taxon>
        <taxon>Actinomycetota</taxon>
        <taxon>Actinomycetes</taxon>
        <taxon>Micromonosporales</taxon>
        <taxon>Micromonosporaceae</taxon>
        <taxon>Salinispora</taxon>
    </lineage>
</organism>
<dbReference type="EMBL" id="VFOL01000001">
    <property type="protein sequence ID" value="TQL38027.1"/>
    <property type="molecule type" value="Genomic_DNA"/>
</dbReference>
<dbReference type="Proteomes" id="UP000677457">
    <property type="component" value="Unassembled WGS sequence"/>
</dbReference>
<feature type="domain" description="MobA-like NTP transferase" evidence="1">
    <location>
        <begin position="39"/>
        <end position="198"/>
    </location>
</feature>
<evidence type="ECO:0000313" key="3">
    <source>
        <dbReference type="EMBL" id="TQL38027.1"/>
    </source>
</evidence>
<dbReference type="EMBL" id="BOQM01000035">
    <property type="protein sequence ID" value="GIM87323.1"/>
    <property type="molecule type" value="Genomic_DNA"/>
</dbReference>
<proteinExistence type="predicted"/>
<dbReference type="InterPro" id="IPR029044">
    <property type="entry name" value="Nucleotide-diphossugar_trans"/>
</dbReference>
<name>A0A542XQA1_SALAC</name>
<dbReference type="Pfam" id="PF12804">
    <property type="entry name" value="NTP_transf_3"/>
    <property type="match status" value="1"/>
</dbReference>
<evidence type="ECO:0000259" key="1">
    <source>
        <dbReference type="Pfam" id="PF12804"/>
    </source>
</evidence>
<dbReference type="Gene3D" id="3.90.550.10">
    <property type="entry name" value="Spore Coat Polysaccharide Biosynthesis Protein SpsA, Chain A"/>
    <property type="match status" value="1"/>
</dbReference>
<sequence length="236" mass="24634">MPKLERRLVVGSVVHHGPGGCRARSVPTTEVAPLNRIAGMIIAAGGGRRIGGPEALLRQGENPLVSTMIETMTAAGCERIVVVLGAAADQVRETADLTRATVVVNRAWGTGVGSSIRAGLAAIDDDAVEAVAVVPVDMPGLTAEAVRRVAALPYPDVLVCATYGGLRGYPMLFGRRHWSGIATLARADVGARPYLLAHKDQIVDISCDTVADGSRVDSPELMALYGLTIPPQRVGV</sequence>
<gene>
    <name evidence="3" type="ORF">FB564_3199</name>
    <name evidence="2" type="ORF">Sar04_40590</name>
</gene>
<dbReference type="InterPro" id="IPR025877">
    <property type="entry name" value="MobA-like_NTP_Trfase"/>
</dbReference>
<keyword evidence="3" id="KW-0808">Transferase</keyword>